<sequence>MVILTVHADVTVNGHTYQWANWNGGGVMNGPPSNDVEFSVDEMVTVTYLDSYHYNNGKGVSSPGTLTLIDDNGNSYGPYQMESIENNNVIWHLALDEGEVVLPSGTYTVENSDPDTWSNNADSDYAGFFGINWKAYDSGASGDNEVSEGISGKWISELAGDMEFVQKGNTVTGTYGADNGRLSGTLNAYNQLKGTWAEAPTYAGDKDSGSFTFSFSDDFTSFHGTYNYGTAPGFAGEWFGKKV</sequence>
<reference evidence="1 2" key="1">
    <citation type="submission" date="2018-05" db="EMBL/GenBank/DDBJ databases">
        <title>Draft genome of Methanospirillum stamsii Pt1.</title>
        <authorList>
            <person name="Dueholm M.S."/>
            <person name="Nielsen P.H."/>
            <person name="Bakmann L.F."/>
            <person name="Otzen D.E."/>
        </authorList>
    </citation>
    <scope>NUCLEOTIDE SEQUENCE [LARGE SCALE GENOMIC DNA]</scope>
    <source>
        <strain evidence="1 2">Pt1</strain>
    </source>
</reference>
<comment type="caution">
    <text evidence="1">The sequence shown here is derived from an EMBL/GenBank/DDBJ whole genome shotgun (WGS) entry which is preliminary data.</text>
</comment>
<dbReference type="EMBL" id="QGMZ01000015">
    <property type="protein sequence ID" value="PWR74787.1"/>
    <property type="molecule type" value="Genomic_DNA"/>
</dbReference>
<organism evidence="1 2">
    <name type="scientific">Methanospirillum stamsii</name>
    <dbReference type="NCBI Taxonomy" id="1277351"/>
    <lineage>
        <taxon>Archaea</taxon>
        <taxon>Methanobacteriati</taxon>
        <taxon>Methanobacteriota</taxon>
        <taxon>Stenosarchaea group</taxon>
        <taxon>Methanomicrobia</taxon>
        <taxon>Methanomicrobiales</taxon>
        <taxon>Methanospirillaceae</taxon>
        <taxon>Methanospirillum</taxon>
    </lineage>
</organism>
<gene>
    <name evidence="1" type="ORF">DLD82_07785</name>
</gene>
<protein>
    <submittedName>
        <fullName evidence="1">Uncharacterized protein</fullName>
    </submittedName>
</protein>
<dbReference type="AlphaFoldDB" id="A0A2V2NEI3"/>
<accession>A0A2V2NEI3</accession>
<keyword evidence="2" id="KW-1185">Reference proteome</keyword>
<name>A0A2V2NEI3_9EURY</name>
<evidence type="ECO:0000313" key="2">
    <source>
        <dbReference type="Proteomes" id="UP000245934"/>
    </source>
</evidence>
<dbReference type="Proteomes" id="UP000245934">
    <property type="component" value="Unassembled WGS sequence"/>
</dbReference>
<evidence type="ECO:0000313" key="1">
    <source>
        <dbReference type="EMBL" id="PWR74787.1"/>
    </source>
</evidence>
<proteinExistence type="predicted"/>